<reference evidence="1" key="2">
    <citation type="submission" date="2018-05" db="EMBL/GenBank/DDBJ databases">
        <title>OpunRS2 (Oryza punctata Reference Sequence Version 2).</title>
        <authorList>
            <person name="Zhang J."/>
            <person name="Kudrna D."/>
            <person name="Lee S."/>
            <person name="Talag J."/>
            <person name="Welchert J."/>
            <person name="Wing R.A."/>
        </authorList>
    </citation>
    <scope>NUCLEOTIDE SEQUENCE [LARGE SCALE GENOMIC DNA]</scope>
</reference>
<sequence length="150" mass="16259">MVGSAQGRCRQGEGCHFPQSGSRWRQWLLYMSWWRMDKAGVSGSGGSGRPSRVAPLAAEEGRREWHREFGAGDGTVGPADGEGGQCGDGKEVGVAAIGRPVRVGVPQRLAEADWRGRWYNNVHALTEDDLRWNNGAIATDRHGVGGRCKT</sequence>
<dbReference type="Proteomes" id="UP000026962">
    <property type="component" value="Chromosome 8"/>
</dbReference>
<proteinExistence type="predicted"/>
<organism evidence="1">
    <name type="scientific">Oryza punctata</name>
    <name type="common">Red rice</name>
    <dbReference type="NCBI Taxonomy" id="4537"/>
    <lineage>
        <taxon>Eukaryota</taxon>
        <taxon>Viridiplantae</taxon>
        <taxon>Streptophyta</taxon>
        <taxon>Embryophyta</taxon>
        <taxon>Tracheophyta</taxon>
        <taxon>Spermatophyta</taxon>
        <taxon>Magnoliopsida</taxon>
        <taxon>Liliopsida</taxon>
        <taxon>Poales</taxon>
        <taxon>Poaceae</taxon>
        <taxon>BOP clade</taxon>
        <taxon>Oryzoideae</taxon>
        <taxon>Oryzeae</taxon>
        <taxon>Oryzinae</taxon>
        <taxon>Oryza</taxon>
    </lineage>
</organism>
<dbReference type="HOGENOM" id="CLU_1828256_0_0_1"/>
<evidence type="ECO:0000313" key="1">
    <source>
        <dbReference type="EnsemblPlants" id="OPUNC08G07260.1"/>
    </source>
</evidence>
<reference evidence="1" key="1">
    <citation type="submission" date="2015-04" db="UniProtKB">
        <authorList>
            <consortium name="EnsemblPlants"/>
        </authorList>
    </citation>
    <scope>IDENTIFICATION</scope>
</reference>
<dbReference type="EnsemblPlants" id="OPUNC08G07260.1">
    <property type="protein sequence ID" value="OPUNC08G07260.1"/>
    <property type="gene ID" value="OPUNC08G07260"/>
</dbReference>
<dbReference type="AlphaFoldDB" id="A0A0E0LSV5"/>
<name>A0A0E0LSV5_ORYPU</name>
<accession>A0A0E0LSV5</accession>
<dbReference type="Gramene" id="OPUNC08G07260.1">
    <property type="protein sequence ID" value="OPUNC08G07260.1"/>
    <property type="gene ID" value="OPUNC08G07260"/>
</dbReference>
<protein>
    <submittedName>
        <fullName evidence="1">Uncharacterized protein</fullName>
    </submittedName>
</protein>
<evidence type="ECO:0000313" key="2">
    <source>
        <dbReference type="Proteomes" id="UP000026962"/>
    </source>
</evidence>
<keyword evidence="2" id="KW-1185">Reference proteome</keyword>